<dbReference type="PIRSF" id="PIRSF006060">
    <property type="entry name" value="AA_transporter"/>
    <property type="match status" value="1"/>
</dbReference>
<dbReference type="OMA" id="TFHERYN"/>
<dbReference type="GO" id="GO:0016020">
    <property type="term" value="C:membrane"/>
    <property type="evidence" value="ECO:0007669"/>
    <property type="project" value="UniProtKB-SubCell"/>
</dbReference>
<dbReference type="GeneID" id="19309932"/>
<accession>S7PSM2</accession>
<dbReference type="InterPro" id="IPR002293">
    <property type="entry name" value="AA/rel_permease1"/>
</dbReference>
<dbReference type="EMBL" id="KB469316">
    <property type="protein sequence ID" value="EPQ50387.1"/>
    <property type="molecule type" value="Genomic_DNA"/>
</dbReference>
<dbReference type="PANTHER" id="PTHR45649">
    <property type="entry name" value="AMINO-ACID PERMEASE BAT1"/>
    <property type="match status" value="1"/>
</dbReference>
<gene>
    <name evidence="7" type="ORF">GLOTRDRAFT_97018</name>
</gene>
<keyword evidence="5 6" id="KW-0472">Membrane</keyword>
<evidence type="ECO:0000256" key="1">
    <source>
        <dbReference type="ARBA" id="ARBA00004141"/>
    </source>
</evidence>
<dbReference type="InterPro" id="IPR004840">
    <property type="entry name" value="Amino_acid_permease_CS"/>
</dbReference>
<dbReference type="PANTHER" id="PTHR45649:SF6">
    <property type="entry name" value="GABA-SPECIFIC PERMEASE"/>
    <property type="match status" value="1"/>
</dbReference>
<protein>
    <submittedName>
        <fullName evidence="7">Amino acid transporter</fullName>
    </submittedName>
</protein>
<dbReference type="Proteomes" id="UP000030669">
    <property type="component" value="Unassembled WGS sequence"/>
</dbReference>
<dbReference type="eggNOG" id="KOG1289">
    <property type="taxonomic scope" value="Eukaryota"/>
</dbReference>
<dbReference type="OrthoDB" id="4476201at2759"/>
<comment type="subcellular location">
    <subcellularLocation>
        <location evidence="1">Membrane</location>
        <topology evidence="1">Multi-pass membrane protein</topology>
    </subcellularLocation>
</comment>
<feature type="transmembrane region" description="Helical" evidence="6">
    <location>
        <begin position="239"/>
        <end position="263"/>
    </location>
</feature>
<feature type="transmembrane region" description="Helical" evidence="6">
    <location>
        <begin position="43"/>
        <end position="65"/>
    </location>
</feature>
<feature type="transmembrane region" description="Helical" evidence="6">
    <location>
        <begin position="71"/>
        <end position="92"/>
    </location>
</feature>
<dbReference type="AlphaFoldDB" id="S7PSM2"/>
<evidence type="ECO:0000256" key="2">
    <source>
        <dbReference type="ARBA" id="ARBA00022448"/>
    </source>
</evidence>
<feature type="transmembrane region" description="Helical" evidence="6">
    <location>
        <begin position="283"/>
        <end position="310"/>
    </location>
</feature>
<keyword evidence="3 6" id="KW-0812">Transmembrane</keyword>
<dbReference type="RefSeq" id="XP_007871101.1">
    <property type="nucleotide sequence ID" value="XM_007872910.1"/>
</dbReference>
<evidence type="ECO:0000256" key="4">
    <source>
        <dbReference type="ARBA" id="ARBA00022989"/>
    </source>
</evidence>
<evidence type="ECO:0000313" key="8">
    <source>
        <dbReference type="Proteomes" id="UP000030669"/>
    </source>
</evidence>
<keyword evidence="2" id="KW-0813">Transport</keyword>
<reference evidence="7 8" key="1">
    <citation type="journal article" date="2012" name="Science">
        <title>The Paleozoic origin of enzymatic lignin decomposition reconstructed from 31 fungal genomes.</title>
        <authorList>
            <person name="Floudas D."/>
            <person name="Binder M."/>
            <person name="Riley R."/>
            <person name="Barry K."/>
            <person name="Blanchette R.A."/>
            <person name="Henrissat B."/>
            <person name="Martinez A.T."/>
            <person name="Otillar R."/>
            <person name="Spatafora J.W."/>
            <person name="Yadav J.S."/>
            <person name="Aerts A."/>
            <person name="Benoit I."/>
            <person name="Boyd A."/>
            <person name="Carlson A."/>
            <person name="Copeland A."/>
            <person name="Coutinho P.M."/>
            <person name="de Vries R.P."/>
            <person name="Ferreira P."/>
            <person name="Findley K."/>
            <person name="Foster B."/>
            <person name="Gaskell J."/>
            <person name="Glotzer D."/>
            <person name="Gorecki P."/>
            <person name="Heitman J."/>
            <person name="Hesse C."/>
            <person name="Hori C."/>
            <person name="Igarashi K."/>
            <person name="Jurgens J.A."/>
            <person name="Kallen N."/>
            <person name="Kersten P."/>
            <person name="Kohler A."/>
            <person name="Kuees U."/>
            <person name="Kumar T.K.A."/>
            <person name="Kuo A."/>
            <person name="LaButti K."/>
            <person name="Larrondo L.F."/>
            <person name="Lindquist E."/>
            <person name="Ling A."/>
            <person name="Lombard V."/>
            <person name="Lucas S."/>
            <person name="Lundell T."/>
            <person name="Martin R."/>
            <person name="McLaughlin D.J."/>
            <person name="Morgenstern I."/>
            <person name="Morin E."/>
            <person name="Murat C."/>
            <person name="Nagy L.G."/>
            <person name="Nolan M."/>
            <person name="Ohm R.A."/>
            <person name="Patyshakuliyeva A."/>
            <person name="Rokas A."/>
            <person name="Ruiz-Duenas F.J."/>
            <person name="Sabat G."/>
            <person name="Salamov A."/>
            <person name="Samejima M."/>
            <person name="Schmutz J."/>
            <person name="Slot J.C."/>
            <person name="St John F."/>
            <person name="Stenlid J."/>
            <person name="Sun H."/>
            <person name="Sun S."/>
            <person name="Syed K."/>
            <person name="Tsang A."/>
            <person name="Wiebenga A."/>
            <person name="Young D."/>
            <person name="Pisabarro A."/>
            <person name="Eastwood D.C."/>
            <person name="Martin F."/>
            <person name="Cullen D."/>
            <person name="Grigoriev I.V."/>
            <person name="Hibbett D.S."/>
        </authorList>
    </citation>
    <scope>NUCLEOTIDE SEQUENCE [LARGE SCALE GENOMIC DNA]</scope>
    <source>
        <strain evidence="7 8">ATCC 11539</strain>
    </source>
</reference>
<dbReference type="Gene3D" id="1.20.1740.10">
    <property type="entry name" value="Amino acid/polyamine transporter I"/>
    <property type="match status" value="2"/>
</dbReference>
<organism evidence="7 8">
    <name type="scientific">Gloeophyllum trabeum (strain ATCC 11539 / FP-39264 / Madison 617)</name>
    <name type="common">Brown rot fungus</name>
    <dbReference type="NCBI Taxonomy" id="670483"/>
    <lineage>
        <taxon>Eukaryota</taxon>
        <taxon>Fungi</taxon>
        <taxon>Dikarya</taxon>
        <taxon>Basidiomycota</taxon>
        <taxon>Agaricomycotina</taxon>
        <taxon>Agaricomycetes</taxon>
        <taxon>Gloeophyllales</taxon>
        <taxon>Gloeophyllaceae</taxon>
        <taxon>Gloeophyllum</taxon>
    </lineage>
</organism>
<sequence>MTMRKEAAPPRESVLEVKSGDVARLESLGYKQEFQREFTPWELFGVMFSAIGAVPSFASVLIYAIPNGGPVAMVWGWAICTIFIVLIGLAIAELGSAAPTSGGLYYWTYSLSSPRWRCLLCWLDFNTIGLVAGVAAVEWGLAVQLNAAISIGSDERLALSNAHIFYGTQHSYEIYREDTVPPHRLESLVSLKSRFMTDVSLRSSSRFLLPHPRSIGTRPALPSGTFKIARILRMSARGANYLAVTGWSPGFAFIMSFLAPLWAVGGFDDPVHISEEASNASTAVPWAIIMGTSAPAVIGWVLNVVVAFCMGTDLGDIVDSTIGQPLAVVFLNSFGKPGALAMWSIIITLQFMMGTSTLTVASRQSFAFSRDGALPFSSRLYRINRRTQTPVNCVWLVAGLAGVLGLLSFAGSAAIGAVFTLAAAAPYVAYSIPIMARFIFDNDFKPGPFTLGRFSFPVAATAVAWMLFAVVVFLFPANPNPTASDMNYTVAVLGAVALGSLLYYYCPVYGGVHWFKGPIANVNPPVLLSSPELDEKDVEYDTMTSAT</sequence>
<feature type="transmembrane region" description="Helical" evidence="6">
    <location>
        <begin position="488"/>
        <end position="506"/>
    </location>
</feature>
<evidence type="ECO:0000256" key="6">
    <source>
        <dbReference type="SAM" id="Phobius"/>
    </source>
</evidence>
<proteinExistence type="predicted"/>
<feature type="transmembrane region" description="Helical" evidence="6">
    <location>
        <begin position="454"/>
        <end position="476"/>
    </location>
</feature>
<evidence type="ECO:0000256" key="3">
    <source>
        <dbReference type="ARBA" id="ARBA00022692"/>
    </source>
</evidence>
<name>S7PSM2_GLOTA</name>
<dbReference type="KEGG" id="gtr:GLOTRDRAFT_97018"/>
<dbReference type="GO" id="GO:0006865">
    <property type="term" value="P:amino acid transport"/>
    <property type="evidence" value="ECO:0007669"/>
    <property type="project" value="InterPro"/>
</dbReference>
<evidence type="ECO:0000313" key="7">
    <source>
        <dbReference type="EMBL" id="EPQ50387.1"/>
    </source>
</evidence>
<feature type="transmembrane region" description="Helical" evidence="6">
    <location>
        <begin position="413"/>
        <end position="433"/>
    </location>
</feature>
<evidence type="ECO:0000256" key="5">
    <source>
        <dbReference type="ARBA" id="ARBA00023136"/>
    </source>
</evidence>
<dbReference type="HOGENOM" id="CLU_004495_0_3_1"/>
<dbReference type="GO" id="GO:0022857">
    <property type="term" value="F:transmembrane transporter activity"/>
    <property type="evidence" value="ECO:0007669"/>
    <property type="project" value="InterPro"/>
</dbReference>
<dbReference type="PROSITE" id="PS00218">
    <property type="entry name" value="AMINO_ACID_PERMEASE_1"/>
    <property type="match status" value="1"/>
</dbReference>
<dbReference type="Pfam" id="PF13520">
    <property type="entry name" value="AA_permease_2"/>
    <property type="match status" value="2"/>
</dbReference>
<keyword evidence="4 6" id="KW-1133">Transmembrane helix</keyword>
<feature type="transmembrane region" description="Helical" evidence="6">
    <location>
        <begin position="389"/>
        <end position="407"/>
    </location>
</feature>
<keyword evidence="8" id="KW-1185">Reference proteome</keyword>